<keyword evidence="4" id="KW-0540">Nuclease</keyword>
<dbReference type="InterPro" id="IPR036691">
    <property type="entry name" value="Endo/exonu/phosph_ase_sf"/>
</dbReference>
<feature type="compositionally biased region" description="Acidic residues" evidence="1">
    <location>
        <begin position="359"/>
        <end position="371"/>
    </location>
</feature>
<protein>
    <submittedName>
        <fullName evidence="4">Endonuclease/exonuclease/phosphatase family protein</fullName>
    </submittedName>
</protein>
<dbReference type="Gene3D" id="3.60.10.10">
    <property type="entry name" value="Endonuclease/exonuclease/phosphatase"/>
    <property type="match status" value="1"/>
</dbReference>
<organism evidence="4 5">
    <name type="scientific">Pseudokineococcus basanitobsidens</name>
    <dbReference type="NCBI Taxonomy" id="1926649"/>
    <lineage>
        <taxon>Bacteria</taxon>
        <taxon>Bacillati</taxon>
        <taxon>Actinomycetota</taxon>
        <taxon>Actinomycetes</taxon>
        <taxon>Kineosporiales</taxon>
        <taxon>Kineosporiaceae</taxon>
        <taxon>Pseudokineococcus</taxon>
    </lineage>
</organism>
<keyword evidence="2" id="KW-0472">Membrane</keyword>
<feature type="domain" description="Endonuclease/exonuclease/phosphatase" evidence="3">
    <location>
        <begin position="143"/>
        <end position="422"/>
    </location>
</feature>
<evidence type="ECO:0000313" key="5">
    <source>
        <dbReference type="Proteomes" id="UP001387100"/>
    </source>
</evidence>
<dbReference type="Proteomes" id="UP001387100">
    <property type="component" value="Unassembled WGS sequence"/>
</dbReference>
<keyword evidence="2" id="KW-0812">Transmembrane</keyword>
<evidence type="ECO:0000313" key="4">
    <source>
        <dbReference type="EMBL" id="MEJ5946096.1"/>
    </source>
</evidence>
<evidence type="ECO:0000256" key="2">
    <source>
        <dbReference type="SAM" id="Phobius"/>
    </source>
</evidence>
<evidence type="ECO:0000256" key="1">
    <source>
        <dbReference type="SAM" id="MobiDB-lite"/>
    </source>
</evidence>
<dbReference type="InterPro" id="IPR005135">
    <property type="entry name" value="Endo/exonuclease/phosphatase"/>
</dbReference>
<sequence length="435" mass="43574">MPPPRPRPPRRPRADRVGLALAWVAVVVVGAGALASLDPARVGLSMLTPWAQLVTLRAAAGALALALAVLLALVAAAVRVRRRRRLRRWPVPLLVLVACLAVTGVGQGAVLLARTPPPALGAAGDGRPLPGRQPGDLVVTTFNVGPRGTPADEVVDLALRRDADVVALTEAPEELAQQVADGLAAAGRPVQLLSAAPVDGPALRLGGTGLLLPFVEANTRLLVSEDLGRYTAVGPDGTTSEGTTSDGTSSDGTSSDGTIKEEAGPGVPAPPRLLGGAVVAVPADGDGPPLAAVHTLPALPLLFDMGRWRSETAAAVGLCDRLPGGVVAGDLNVTPDHAVLRTTTCVDAAAGEGLHGGDGPDDDGADDDGGGDDGGGGADAPGGTWPSSLPVPLTAPIDHVLADAGSWSAVDAAVDRVGASDHRALTALLRPRPTG</sequence>
<keyword evidence="2" id="KW-1133">Transmembrane helix</keyword>
<proteinExistence type="predicted"/>
<name>A0ABU8RM80_9ACTN</name>
<dbReference type="Pfam" id="PF03372">
    <property type="entry name" value="Exo_endo_phos"/>
    <property type="match status" value="1"/>
</dbReference>
<evidence type="ECO:0000259" key="3">
    <source>
        <dbReference type="Pfam" id="PF03372"/>
    </source>
</evidence>
<dbReference type="EMBL" id="JBBIAA010000016">
    <property type="protein sequence ID" value="MEJ5946096.1"/>
    <property type="molecule type" value="Genomic_DNA"/>
</dbReference>
<reference evidence="4 5" key="1">
    <citation type="journal article" date="2017" name="Int. J. Syst. Evol. Microbiol.">
        <title>Pseudokineococcus basanitobsidens sp. nov., isolated from volcanic rock.</title>
        <authorList>
            <person name="Lee D.W."/>
            <person name="Park M.Y."/>
            <person name="Kim J.J."/>
            <person name="Kim B.S."/>
        </authorList>
    </citation>
    <scope>NUCLEOTIDE SEQUENCE [LARGE SCALE GENOMIC DNA]</scope>
    <source>
        <strain evidence="4 5">DSM 103726</strain>
    </source>
</reference>
<keyword evidence="4" id="KW-0378">Hydrolase</keyword>
<dbReference type="SUPFAM" id="SSF56219">
    <property type="entry name" value="DNase I-like"/>
    <property type="match status" value="1"/>
</dbReference>
<feature type="region of interest" description="Disordered" evidence="1">
    <location>
        <begin position="351"/>
        <end position="391"/>
    </location>
</feature>
<accession>A0ABU8RM80</accession>
<feature type="compositionally biased region" description="Low complexity" evidence="1">
    <location>
        <begin position="234"/>
        <end position="257"/>
    </location>
</feature>
<dbReference type="RefSeq" id="WP_339575480.1">
    <property type="nucleotide sequence ID" value="NZ_JBBIAA010000016.1"/>
</dbReference>
<gene>
    <name evidence="4" type="ORF">WDZ17_12415</name>
</gene>
<dbReference type="GO" id="GO:0004519">
    <property type="term" value="F:endonuclease activity"/>
    <property type="evidence" value="ECO:0007669"/>
    <property type="project" value="UniProtKB-KW"/>
</dbReference>
<feature type="transmembrane region" description="Helical" evidence="2">
    <location>
        <begin position="90"/>
        <end position="113"/>
    </location>
</feature>
<feature type="region of interest" description="Disordered" evidence="1">
    <location>
        <begin position="230"/>
        <end position="271"/>
    </location>
</feature>
<feature type="transmembrane region" description="Helical" evidence="2">
    <location>
        <begin position="59"/>
        <end position="78"/>
    </location>
</feature>
<keyword evidence="4" id="KW-0255">Endonuclease</keyword>
<keyword evidence="5" id="KW-1185">Reference proteome</keyword>
<comment type="caution">
    <text evidence="4">The sequence shown here is derived from an EMBL/GenBank/DDBJ whole genome shotgun (WGS) entry which is preliminary data.</text>
</comment>